<dbReference type="CDD" id="cd01644">
    <property type="entry name" value="RT_pepA17"/>
    <property type="match status" value="1"/>
</dbReference>
<dbReference type="Gene3D" id="2.40.70.10">
    <property type="entry name" value="Acid Proteases"/>
    <property type="match status" value="1"/>
</dbReference>
<dbReference type="InterPro" id="IPR008042">
    <property type="entry name" value="Retrotrans_Pao"/>
</dbReference>
<dbReference type="InterPro" id="IPR040676">
    <property type="entry name" value="DUF5641"/>
</dbReference>
<evidence type="ECO:0000313" key="4">
    <source>
        <dbReference type="Proteomes" id="UP001249851"/>
    </source>
</evidence>
<feature type="domain" description="Integrase catalytic" evidence="2">
    <location>
        <begin position="1578"/>
        <end position="1764"/>
    </location>
</feature>
<dbReference type="Pfam" id="PF18701">
    <property type="entry name" value="DUF5641"/>
    <property type="match status" value="1"/>
</dbReference>
<dbReference type="SUPFAM" id="SSF53098">
    <property type="entry name" value="Ribonuclease H-like"/>
    <property type="match status" value="1"/>
</dbReference>
<dbReference type="Gene3D" id="1.10.340.70">
    <property type="match status" value="1"/>
</dbReference>
<protein>
    <recommendedName>
        <fullName evidence="2">Integrase catalytic domain-containing protein</fullName>
    </recommendedName>
</protein>
<dbReference type="InterPro" id="IPR036397">
    <property type="entry name" value="RNaseH_sf"/>
</dbReference>
<name>A0AAD9Q010_ACRCE</name>
<evidence type="ECO:0000259" key="2">
    <source>
        <dbReference type="PROSITE" id="PS50994"/>
    </source>
</evidence>
<dbReference type="Gene3D" id="3.30.420.10">
    <property type="entry name" value="Ribonuclease H-like superfamily/Ribonuclease H"/>
    <property type="match status" value="1"/>
</dbReference>
<dbReference type="PANTHER" id="PTHR47331">
    <property type="entry name" value="PHD-TYPE DOMAIN-CONTAINING PROTEIN"/>
    <property type="match status" value="1"/>
</dbReference>
<gene>
    <name evidence="3" type="ORF">P5673_026791</name>
</gene>
<feature type="compositionally biased region" description="Polar residues" evidence="1">
    <location>
        <begin position="148"/>
        <end position="183"/>
    </location>
</feature>
<evidence type="ECO:0000313" key="3">
    <source>
        <dbReference type="EMBL" id="KAK2552263.1"/>
    </source>
</evidence>
<reference evidence="3" key="2">
    <citation type="journal article" date="2023" name="Science">
        <title>Genomic signatures of disease resistance in endangered staghorn corals.</title>
        <authorList>
            <person name="Vollmer S.V."/>
            <person name="Selwyn J.D."/>
            <person name="Despard B.A."/>
            <person name="Roesel C.L."/>
        </authorList>
    </citation>
    <scope>NUCLEOTIDE SEQUENCE</scope>
    <source>
        <strain evidence="3">K2</strain>
    </source>
</reference>
<accession>A0AAD9Q010</accession>
<proteinExistence type="predicted"/>
<dbReference type="InterPro" id="IPR012337">
    <property type="entry name" value="RNaseH-like_sf"/>
</dbReference>
<dbReference type="GO" id="GO:0003676">
    <property type="term" value="F:nucleic acid binding"/>
    <property type="evidence" value="ECO:0007669"/>
    <property type="project" value="InterPro"/>
</dbReference>
<dbReference type="SUPFAM" id="SSF56672">
    <property type="entry name" value="DNA/RNA polymerases"/>
    <property type="match status" value="1"/>
</dbReference>
<dbReference type="Pfam" id="PF05380">
    <property type="entry name" value="Peptidase_A17"/>
    <property type="match status" value="1"/>
</dbReference>
<sequence>MDVTEVRAEVFQRLKERRKVTKASVTRRINDIEKLLCVIDNFDEVIAAEKVLDEAMERFYRAHEDYHPILQMVEERQMSIIYLRDQVKLYQDFMDRISRYLEISRRVPTPTARSGEYLTDSVSHVDPKVGEELQVVGSQEEDHIQPHDSVSQVELRSNGKQRPRASQSRSGSGTASVSKASQRSVRSISVADERIRLAAEKAAMIVEASLLNERPTLSKPRIEVPFIDPCPRDGVPQLPETKPLRPDVSTQLPDFRVFQLPKTEILTFDGNPLNYHLFMKTIENSVEKFTEDGDIRLQLLIQHCTGKAREAIKSCGMLNGMHGYEKAKELLKKRFGEKYLVSKVWIDKLSYGPPIKLNDSEALNDLADDLENCEITLKVSARLNQVNNEDRMVQILQRVPPYLRSRWLKTVQEIRVCGRDPTFTDLKKLIRTAAKEKNDPVFGSILDPVFKQDRSKVKPRTRFSSTHAVHAGSTDLTISPRYRVGNGHGFVPVRSSVGVTLKPSIKCFLCNGGHKLETCGQFRAKSSEEKLKFVRDRKLCENCLSYSHFASGCKSPRSCSIEQCTIARKHLQSLHDALVASFRSRDGEGNNERVSGPGVDQLPAELHAQQSHHIMKRNVEAFDTKPEIKALPIVPVKVKGRGEDVIVTTYALLDSGSTSSWCSESLAKRLGVVGSRVQVSLSTIETDSIPLSCRRVNLEVMDMAKVNMVELPDVLTKDKLNVSTDCVSSQDDVDRWPHLSNIKVPKVIRSEVELLIGQDVPEALEPCEVRSCRGKGPYATKTKFRWTLNGPLGRHSCFEKRYVNFIRADEELDGMFQQFMNFEFSESVSDPTFALSRQDEKVLSIYEESARLLDGHYEIAIPWKLHPPGLPNNRPLAEHRLRLLRRRLVKDPELYSRYSAFMSDLLVKGYAKRVPEDHRSRDDGKVWYLPHHSVVHPRKPEKVRVVFDCAARYRGTSLNDRVLRGPDLTNKLVGVLLRFHEEPFALMADIEAMYHQIKVHPDDVDALRCLWYPNSDLSRDPEEFHLSVHLFGGVWSASCANFGLLRTARENGSEFHPSVSTTVTKNFYVDDCLKSVKSQDEAIDLVNELQRLLRRGGFNLTNWICNSRAVLEKIPQSDRAKEVKDLDLSHDVLPVERALGVHWNVERDEFVFKIQRWLEELPALEQFSVHRCYKPETFGEITSIQIHHFSDASELAYGTVSYLRLTSEDGRVWCSFLLSKSRLAPLKALSIPRLELNAATLAVKLDRMFSKELELPITSSVFWTDSTSVLRYIRNNDKRFHMFASNRLTVIHDGSSVDQWRHVDSKRNPSDVTTRGLSAKALLSDERWKQGPQFLWLEESLWPRFPASLETSSQDDLEIKEHKRVYSVQLKNLAQPDDKVFAYYSSWYKLQRSVAYLLHYKAWLLNKVRSKFGQPIAQVPSGKVTLTEMKNAEREILMSLQRKFFPKELKQLSKCGQSDRTKSVNKSSSISRLDPILKNGLLLVGGRLRHTTIQTEARNPIILPKKSHVVDLIVRNCHEIFGHVGREHVLSLLREKFWLVKGRATVRRVFNACFSCRKRNQLPMTQKMADLPHKRVASQEPPFTYIGVDCFGPFHVKRGRCLEKRYGVLFTCLTIRAVHVEIAHSLDTSSFINALRRFIARRGVPQEIRSDNGTNFTSPDKELRQAIGKWNQQMIKEFLQQKEILWVLNPPTASHMGGVWERMIRSVRKIFNAVLKEQNLTEESLVTLMCEVEAILNSRPLTKVSDDPNDLQALTPNHLLLLRAGPSFPPGMFSREDQYSNKRWTQVQYLSDVFWKRWTREYLPLLQERMKWRSFRRNLTVGDIVLVVDDSSPRCLWPLGRVLEVFPNKHDGCVRVARVKTKSGPFLRPINKLCLLEFAR</sequence>
<evidence type="ECO:0000256" key="1">
    <source>
        <dbReference type="SAM" id="MobiDB-lite"/>
    </source>
</evidence>
<dbReference type="InterPro" id="IPR021109">
    <property type="entry name" value="Peptidase_aspartic_dom_sf"/>
</dbReference>
<dbReference type="GO" id="GO:0015074">
    <property type="term" value="P:DNA integration"/>
    <property type="evidence" value="ECO:0007669"/>
    <property type="project" value="InterPro"/>
</dbReference>
<dbReference type="EMBL" id="JARQWQ010000089">
    <property type="protein sequence ID" value="KAK2552263.1"/>
    <property type="molecule type" value="Genomic_DNA"/>
</dbReference>
<keyword evidence="4" id="KW-1185">Reference proteome</keyword>
<dbReference type="InterPro" id="IPR001584">
    <property type="entry name" value="Integrase_cat-core"/>
</dbReference>
<dbReference type="InterPro" id="IPR041588">
    <property type="entry name" value="Integrase_H2C2"/>
</dbReference>
<feature type="region of interest" description="Disordered" evidence="1">
    <location>
        <begin position="137"/>
        <end position="183"/>
    </location>
</feature>
<dbReference type="InterPro" id="IPR043502">
    <property type="entry name" value="DNA/RNA_pol_sf"/>
</dbReference>
<organism evidence="3 4">
    <name type="scientific">Acropora cervicornis</name>
    <name type="common">Staghorn coral</name>
    <dbReference type="NCBI Taxonomy" id="6130"/>
    <lineage>
        <taxon>Eukaryota</taxon>
        <taxon>Metazoa</taxon>
        <taxon>Cnidaria</taxon>
        <taxon>Anthozoa</taxon>
        <taxon>Hexacorallia</taxon>
        <taxon>Scleractinia</taxon>
        <taxon>Astrocoeniina</taxon>
        <taxon>Acroporidae</taxon>
        <taxon>Acropora</taxon>
    </lineage>
</organism>
<dbReference type="PANTHER" id="PTHR47331:SF1">
    <property type="entry name" value="GAG-LIKE PROTEIN"/>
    <property type="match status" value="1"/>
</dbReference>
<dbReference type="Pfam" id="PF17921">
    <property type="entry name" value="Integrase_H2C2"/>
    <property type="match status" value="1"/>
</dbReference>
<reference evidence="3" key="1">
    <citation type="journal article" date="2023" name="G3 (Bethesda)">
        <title>Whole genome assembly and annotation of the endangered Caribbean coral Acropora cervicornis.</title>
        <authorList>
            <person name="Selwyn J.D."/>
            <person name="Vollmer S.V."/>
        </authorList>
    </citation>
    <scope>NUCLEOTIDE SEQUENCE</scope>
    <source>
        <strain evidence="3">K2</strain>
    </source>
</reference>
<dbReference type="Proteomes" id="UP001249851">
    <property type="component" value="Unassembled WGS sequence"/>
</dbReference>
<dbReference type="PROSITE" id="PS50994">
    <property type="entry name" value="INTEGRASE"/>
    <property type="match status" value="1"/>
</dbReference>
<comment type="caution">
    <text evidence="3">The sequence shown here is derived from an EMBL/GenBank/DDBJ whole genome shotgun (WGS) entry which is preliminary data.</text>
</comment>